<evidence type="ECO:0000313" key="1">
    <source>
        <dbReference type="EMBL" id="PIO68821.1"/>
    </source>
</evidence>
<evidence type="ECO:0000313" key="2">
    <source>
        <dbReference type="Proteomes" id="UP000230423"/>
    </source>
</evidence>
<protein>
    <submittedName>
        <fullName evidence="1">Uncharacterized protein</fullName>
    </submittedName>
</protein>
<name>A0A2G9UF21_TELCI</name>
<gene>
    <name evidence="1" type="ORF">TELCIR_09377</name>
</gene>
<organism evidence="1 2">
    <name type="scientific">Teladorsagia circumcincta</name>
    <name type="common">Brown stomach worm</name>
    <name type="synonym">Ostertagia circumcincta</name>
    <dbReference type="NCBI Taxonomy" id="45464"/>
    <lineage>
        <taxon>Eukaryota</taxon>
        <taxon>Metazoa</taxon>
        <taxon>Ecdysozoa</taxon>
        <taxon>Nematoda</taxon>
        <taxon>Chromadorea</taxon>
        <taxon>Rhabditida</taxon>
        <taxon>Rhabditina</taxon>
        <taxon>Rhabditomorpha</taxon>
        <taxon>Strongyloidea</taxon>
        <taxon>Trichostrongylidae</taxon>
        <taxon>Teladorsagia</taxon>
    </lineage>
</organism>
<keyword evidence="2" id="KW-1185">Reference proteome</keyword>
<dbReference type="OrthoDB" id="10637699at2759"/>
<dbReference type="AlphaFoldDB" id="A0A2G9UF21"/>
<dbReference type="EMBL" id="KZ346906">
    <property type="protein sequence ID" value="PIO68821.1"/>
    <property type="molecule type" value="Genomic_DNA"/>
</dbReference>
<proteinExistence type="predicted"/>
<dbReference type="Proteomes" id="UP000230423">
    <property type="component" value="Unassembled WGS sequence"/>
</dbReference>
<reference evidence="1 2" key="1">
    <citation type="submission" date="2015-09" db="EMBL/GenBank/DDBJ databases">
        <title>Draft genome of the parasitic nematode Teladorsagia circumcincta isolate WARC Sus (inbred).</title>
        <authorList>
            <person name="Mitreva M."/>
        </authorList>
    </citation>
    <scope>NUCLEOTIDE SEQUENCE [LARGE SCALE GENOMIC DNA]</scope>
    <source>
        <strain evidence="1 2">S</strain>
    </source>
</reference>
<accession>A0A2G9UF21</accession>
<sequence length="321" mass="35934">MKNDAWNDDHDVLCVEHVAPPLPCDNHLPQMWTVEPHVAKPYPSESEAPKALAKLLLQLGRKKCNVSSDDTLKELALLLAVSWKRKSEPTLRISSLAPFTDTTDRGENDCVENCQVAVETSCKGVLVVIREAHTFRTVGLAFSGIDKVVRAESRSETTRKDLHGMVSIPEKRRSQRFNGKTNIIDNWYGLVTQHYVELSAEMSCISLRRGLKPHLPDVLQLAKALVVALLECIDENIRLKWPLANVAKRLIRSRYSLVRVSHYDHPDSCNCNKLRGRPIGATIRAGYANTRTPPTMTAFAKNAIVNPVLTVIGQQLYRGRS</sequence>